<name>A0A9W6FJW2_XANFL</name>
<dbReference type="InterPro" id="IPR003779">
    <property type="entry name" value="CMD-like"/>
</dbReference>
<evidence type="ECO:0000259" key="2">
    <source>
        <dbReference type="Pfam" id="PF02627"/>
    </source>
</evidence>
<dbReference type="GO" id="GO:0051920">
    <property type="term" value="F:peroxiredoxin activity"/>
    <property type="evidence" value="ECO:0007669"/>
    <property type="project" value="InterPro"/>
</dbReference>
<dbReference type="EMBL" id="BSDO01000003">
    <property type="protein sequence ID" value="GLI22696.1"/>
    <property type="molecule type" value="Genomic_DNA"/>
</dbReference>
<reference evidence="3" key="1">
    <citation type="submission" date="2022-12" db="EMBL/GenBank/DDBJ databases">
        <title>Reference genome sequencing for broad-spectrum identification of bacterial and archaeal isolates by mass spectrometry.</title>
        <authorList>
            <person name="Sekiguchi Y."/>
            <person name="Tourlousse D.M."/>
        </authorList>
    </citation>
    <scope>NUCLEOTIDE SEQUENCE</scope>
    <source>
        <strain evidence="3">301</strain>
    </source>
</reference>
<dbReference type="InterPro" id="IPR004675">
    <property type="entry name" value="AhpD_core"/>
</dbReference>
<feature type="compositionally biased region" description="Low complexity" evidence="1">
    <location>
        <begin position="1"/>
        <end position="11"/>
    </location>
</feature>
<dbReference type="PANTHER" id="PTHR35446">
    <property type="entry name" value="SI:CH211-175M2.5"/>
    <property type="match status" value="1"/>
</dbReference>
<evidence type="ECO:0000313" key="4">
    <source>
        <dbReference type="Proteomes" id="UP001144397"/>
    </source>
</evidence>
<dbReference type="Pfam" id="PF02627">
    <property type="entry name" value="CMD"/>
    <property type="match status" value="1"/>
</dbReference>
<dbReference type="NCBIfam" id="TIGR01926">
    <property type="entry name" value="peroxid_rel"/>
    <property type="match status" value="1"/>
</dbReference>
<dbReference type="PANTHER" id="PTHR35446:SF2">
    <property type="entry name" value="CARBOXYMUCONOLACTONE DECARBOXYLASE-LIKE DOMAIN-CONTAINING PROTEIN"/>
    <property type="match status" value="1"/>
</dbReference>
<accession>A0A9W6FJW2</accession>
<protein>
    <recommendedName>
        <fullName evidence="2">Carboxymuconolactone decarboxylase-like domain-containing protein</fullName>
    </recommendedName>
</protein>
<sequence>MASKVKAAGGVEKAKSATAANKGRPETKAALSGRKSSAKSSAPKTAVPAAEPARQRDDLPAIALAIPPAELDTQNQAYFDKCVEKIGFVPNVLQAYALDMAKLNAFAGMYNDLMLAPSGLSKLEREMIAVVVSSINRCYYCLTAHGAAVRQLSGDPILGEQMVMNYRAARLDPRRRAMLDFAAKLTERPHEVEEDDRAVLRKVGFSERDIWDIGAVVGFFNMSNRIASATDMRPNEEYHVQARAPKV</sequence>
<dbReference type="NCBIfam" id="TIGR00778">
    <property type="entry name" value="ahpD_dom"/>
    <property type="match status" value="1"/>
</dbReference>
<evidence type="ECO:0000256" key="1">
    <source>
        <dbReference type="SAM" id="MobiDB-lite"/>
    </source>
</evidence>
<proteinExistence type="predicted"/>
<dbReference type="InterPro" id="IPR010195">
    <property type="entry name" value="Uncharacterised_peroxidase-rel"/>
</dbReference>
<gene>
    <name evidence="3" type="ORF">XFLAVUS301_23700</name>
</gene>
<feature type="domain" description="Carboxymuconolactone decarboxylase-like" evidence="2">
    <location>
        <begin position="104"/>
        <end position="151"/>
    </location>
</feature>
<comment type="caution">
    <text evidence="3">The sequence shown here is derived from an EMBL/GenBank/DDBJ whole genome shotgun (WGS) entry which is preliminary data.</text>
</comment>
<evidence type="ECO:0000313" key="3">
    <source>
        <dbReference type="EMBL" id="GLI22696.1"/>
    </source>
</evidence>
<organism evidence="3 4">
    <name type="scientific">Xanthobacter flavus</name>
    <dbReference type="NCBI Taxonomy" id="281"/>
    <lineage>
        <taxon>Bacteria</taxon>
        <taxon>Pseudomonadati</taxon>
        <taxon>Pseudomonadota</taxon>
        <taxon>Alphaproteobacteria</taxon>
        <taxon>Hyphomicrobiales</taxon>
        <taxon>Xanthobacteraceae</taxon>
        <taxon>Xanthobacter</taxon>
    </lineage>
</organism>
<dbReference type="Gene3D" id="1.20.5.810">
    <property type="entry name" value="AhpD-like"/>
    <property type="match status" value="1"/>
</dbReference>
<dbReference type="Gene3D" id="1.20.1290.10">
    <property type="entry name" value="AhpD-like"/>
    <property type="match status" value="1"/>
</dbReference>
<dbReference type="SUPFAM" id="SSF69118">
    <property type="entry name" value="AhpD-like"/>
    <property type="match status" value="1"/>
</dbReference>
<dbReference type="Proteomes" id="UP001144397">
    <property type="component" value="Unassembled WGS sequence"/>
</dbReference>
<dbReference type="InterPro" id="IPR029032">
    <property type="entry name" value="AhpD-like"/>
</dbReference>
<dbReference type="AlphaFoldDB" id="A0A9W6FJW2"/>
<feature type="compositionally biased region" description="Low complexity" evidence="1">
    <location>
        <begin position="28"/>
        <end position="50"/>
    </location>
</feature>
<feature type="region of interest" description="Disordered" evidence="1">
    <location>
        <begin position="1"/>
        <end position="54"/>
    </location>
</feature>